<dbReference type="Proteomes" id="UP001454036">
    <property type="component" value="Unassembled WGS sequence"/>
</dbReference>
<gene>
    <name evidence="1" type="ORF">LIER_10833</name>
</gene>
<dbReference type="EMBL" id="BAABME010001962">
    <property type="protein sequence ID" value="GAA0152322.1"/>
    <property type="molecule type" value="Genomic_DNA"/>
</dbReference>
<organism evidence="1 2">
    <name type="scientific">Lithospermum erythrorhizon</name>
    <name type="common">Purple gromwell</name>
    <name type="synonym">Lithospermum officinale var. erythrorhizon</name>
    <dbReference type="NCBI Taxonomy" id="34254"/>
    <lineage>
        <taxon>Eukaryota</taxon>
        <taxon>Viridiplantae</taxon>
        <taxon>Streptophyta</taxon>
        <taxon>Embryophyta</taxon>
        <taxon>Tracheophyta</taxon>
        <taxon>Spermatophyta</taxon>
        <taxon>Magnoliopsida</taxon>
        <taxon>eudicotyledons</taxon>
        <taxon>Gunneridae</taxon>
        <taxon>Pentapetalae</taxon>
        <taxon>asterids</taxon>
        <taxon>lamiids</taxon>
        <taxon>Boraginales</taxon>
        <taxon>Boraginaceae</taxon>
        <taxon>Boraginoideae</taxon>
        <taxon>Lithospermeae</taxon>
        <taxon>Lithospermum</taxon>
    </lineage>
</organism>
<reference evidence="1 2" key="1">
    <citation type="submission" date="2024-01" db="EMBL/GenBank/DDBJ databases">
        <title>The complete chloroplast genome sequence of Lithospermum erythrorhizon: insights into the phylogenetic relationship among Boraginaceae species and the maternal lineages of purple gromwells.</title>
        <authorList>
            <person name="Okada T."/>
            <person name="Watanabe K."/>
        </authorList>
    </citation>
    <scope>NUCLEOTIDE SEQUENCE [LARGE SCALE GENOMIC DNA]</scope>
</reference>
<protein>
    <submittedName>
        <fullName evidence="1">Uncharacterized protein</fullName>
    </submittedName>
</protein>
<dbReference type="AlphaFoldDB" id="A0AAV3PQV9"/>
<proteinExistence type="predicted"/>
<accession>A0AAV3PQV9</accession>
<keyword evidence="2" id="KW-1185">Reference proteome</keyword>
<evidence type="ECO:0000313" key="1">
    <source>
        <dbReference type="EMBL" id="GAA0152322.1"/>
    </source>
</evidence>
<comment type="caution">
    <text evidence="1">The sequence shown here is derived from an EMBL/GenBank/DDBJ whole genome shotgun (WGS) entry which is preliminary data.</text>
</comment>
<evidence type="ECO:0000313" key="2">
    <source>
        <dbReference type="Proteomes" id="UP001454036"/>
    </source>
</evidence>
<name>A0AAV3PQV9_LITER</name>
<sequence>MSILSWNSGLVISKKSSLVFLIETKLRSDEWDFVKQKIKLANALVVEARGRKGGLALLWPRSVNVEIKSFSTHPIEAIVRENDSNAWRFVGFYGHHETSKRKLS</sequence>